<dbReference type="InterPro" id="IPR025509">
    <property type="entry name" value="DUF4396"/>
</dbReference>
<feature type="transmembrane region" description="Helical" evidence="1">
    <location>
        <begin position="188"/>
        <end position="206"/>
    </location>
</feature>
<dbReference type="InterPro" id="IPR006121">
    <property type="entry name" value="HMA_dom"/>
</dbReference>
<dbReference type="Pfam" id="PF14342">
    <property type="entry name" value="DUF4396"/>
    <property type="match status" value="1"/>
</dbReference>
<feature type="transmembrane region" description="Helical" evidence="1">
    <location>
        <begin position="154"/>
        <end position="176"/>
    </location>
</feature>
<dbReference type="CDD" id="cd00371">
    <property type="entry name" value="HMA"/>
    <property type="match status" value="1"/>
</dbReference>
<evidence type="ECO:0000313" key="3">
    <source>
        <dbReference type="EMBL" id="SVB61216.1"/>
    </source>
</evidence>
<feature type="transmembrane region" description="Helical" evidence="1">
    <location>
        <begin position="92"/>
        <end position="111"/>
    </location>
</feature>
<dbReference type="PROSITE" id="PS50846">
    <property type="entry name" value="HMA_2"/>
    <property type="match status" value="1"/>
</dbReference>
<keyword evidence="1" id="KW-0472">Membrane</keyword>
<dbReference type="InterPro" id="IPR036163">
    <property type="entry name" value="HMA_dom_sf"/>
</dbReference>
<proteinExistence type="predicted"/>
<dbReference type="Gene3D" id="3.30.70.100">
    <property type="match status" value="1"/>
</dbReference>
<keyword evidence="1" id="KW-1133">Transmembrane helix</keyword>
<sequence length="221" mass="23804">MSETATISVSGMTCTGCSGRVKGALESLEGVLGAEVSHETGQAVVTHDGVGRLALVGAITGVGYSADGGTMDMEFNWGDSSVWRQSANNTKWCLIGCSIGELGTLGYYQFAGWPLEVAVGTPLFWFLVVLPLINGLATSVTLETVLLMRGQMDFSNALSTAFGMSFISMLAMEIAMELTDWFLTGDIGMTWWVIPPMLVVGFLTPWPYNYWRLKKFGAACH</sequence>
<name>A0A382FDQ9_9ZZZZ</name>
<keyword evidence="1" id="KW-0812">Transmembrane</keyword>
<dbReference type="Pfam" id="PF00403">
    <property type="entry name" value="HMA"/>
    <property type="match status" value="1"/>
</dbReference>
<gene>
    <name evidence="3" type="ORF">METZ01_LOCUS214070</name>
</gene>
<organism evidence="3">
    <name type="scientific">marine metagenome</name>
    <dbReference type="NCBI Taxonomy" id="408172"/>
    <lineage>
        <taxon>unclassified sequences</taxon>
        <taxon>metagenomes</taxon>
        <taxon>ecological metagenomes</taxon>
    </lineage>
</organism>
<evidence type="ECO:0000256" key="1">
    <source>
        <dbReference type="SAM" id="Phobius"/>
    </source>
</evidence>
<dbReference type="EMBL" id="UINC01049434">
    <property type="protein sequence ID" value="SVB61216.1"/>
    <property type="molecule type" value="Genomic_DNA"/>
</dbReference>
<dbReference type="AlphaFoldDB" id="A0A382FDQ9"/>
<protein>
    <recommendedName>
        <fullName evidence="2">HMA domain-containing protein</fullName>
    </recommendedName>
</protein>
<reference evidence="3" key="1">
    <citation type="submission" date="2018-05" db="EMBL/GenBank/DDBJ databases">
        <authorList>
            <person name="Lanie J.A."/>
            <person name="Ng W.-L."/>
            <person name="Kazmierczak K.M."/>
            <person name="Andrzejewski T.M."/>
            <person name="Davidsen T.M."/>
            <person name="Wayne K.J."/>
            <person name="Tettelin H."/>
            <person name="Glass J.I."/>
            <person name="Rusch D."/>
            <person name="Podicherti R."/>
            <person name="Tsui H.-C.T."/>
            <person name="Winkler M.E."/>
        </authorList>
    </citation>
    <scope>NUCLEOTIDE SEQUENCE</scope>
</reference>
<feature type="domain" description="HMA" evidence="2">
    <location>
        <begin position="3"/>
        <end position="67"/>
    </location>
</feature>
<feature type="transmembrane region" description="Helical" evidence="1">
    <location>
        <begin position="123"/>
        <end position="142"/>
    </location>
</feature>
<evidence type="ECO:0000259" key="2">
    <source>
        <dbReference type="PROSITE" id="PS50846"/>
    </source>
</evidence>
<dbReference type="SUPFAM" id="SSF55008">
    <property type="entry name" value="HMA, heavy metal-associated domain"/>
    <property type="match status" value="1"/>
</dbReference>
<dbReference type="GO" id="GO:0046872">
    <property type="term" value="F:metal ion binding"/>
    <property type="evidence" value="ECO:0007669"/>
    <property type="project" value="InterPro"/>
</dbReference>
<accession>A0A382FDQ9</accession>